<accession>A0A2U2J202</accession>
<dbReference type="SUPFAM" id="SSF58104">
    <property type="entry name" value="Methyl-accepting chemotaxis protein (MCP) signaling domain"/>
    <property type="match status" value="1"/>
</dbReference>
<dbReference type="PROSITE" id="PS50111">
    <property type="entry name" value="CHEMOTAXIS_TRANSDUC_2"/>
    <property type="match status" value="1"/>
</dbReference>
<protein>
    <submittedName>
        <fullName evidence="5">Chemotaxis protein</fullName>
    </submittedName>
</protein>
<evidence type="ECO:0000256" key="3">
    <source>
        <dbReference type="PROSITE-ProRule" id="PRU00284"/>
    </source>
</evidence>
<evidence type="ECO:0000259" key="4">
    <source>
        <dbReference type="PROSITE" id="PS50111"/>
    </source>
</evidence>
<dbReference type="AlphaFoldDB" id="A0A2U2J202"/>
<sequence>MTADFHVNEDGRKLQKLTQQQVANRLAAYNADGPFQAELEALWRDAGEVLAPIIEARAGEAVARQFQERCTRPLDADWVHGIAACGIELYSRCLSVPEVIDRGARLTAELIGALRGAFTADEPALARATQTLVRLRAYETDIILAQIGLLEADEAAETRGKQSEAFKRTVAELIAATAKESSGLRDRTAATSGAARGMLGKTSEVAAAAEQSAVAMREAAQTAAGLIQAIEDARNEVEVAAGVATRAGSQASEAVKISQALSTHVEAIESILGLIRDIAGQTNLLALNATIEAARAGDAGRGFAVVAQEVKSLASQTARATDDITAKITAITAATRQTVEANGSIQETVGEVQSSADRIRQAMEMQAQTVTMITAAVDETALAADSMSSTIAAIRADTDRVTTEIDEVESGFVRVNDQLARFRATTAEFVSSFAA</sequence>
<dbReference type="Gene3D" id="1.10.287.950">
    <property type="entry name" value="Methyl-accepting chemotaxis protein"/>
    <property type="match status" value="1"/>
</dbReference>
<proteinExistence type="inferred from homology"/>
<dbReference type="EMBL" id="QFFF01000001">
    <property type="protein sequence ID" value="PWG02377.1"/>
    <property type="molecule type" value="Genomic_DNA"/>
</dbReference>
<dbReference type="InterPro" id="IPR004089">
    <property type="entry name" value="MCPsignal_dom"/>
</dbReference>
<evidence type="ECO:0000313" key="5">
    <source>
        <dbReference type="EMBL" id="PWG02377.1"/>
    </source>
</evidence>
<dbReference type="Pfam" id="PF00015">
    <property type="entry name" value="MCPsignal"/>
    <property type="match status" value="1"/>
</dbReference>
<gene>
    <name evidence="5" type="ORF">DF286_05490</name>
</gene>
<dbReference type="GO" id="GO:0006935">
    <property type="term" value="P:chemotaxis"/>
    <property type="evidence" value="ECO:0007669"/>
    <property type="project" value="InterPro"/>
</dbReference>
<dbReference type="RefSeq" id="WP_109270516.1">
    <property type="nucleotide sequence ID" value="NZ_QFFF01000001.1"/>
</dbReference>
<dbReference type="Proteomes" id="UP000245916">
    <property type="component" value="Unassembled WGS sequence"/>
</dbReference>
<keyword evidence="1 3" id="KW-0807">Transducer</keyword>
<name>A0A2U2J202_9SPHN</name>
<organism evidence="5 6">
    <name type="scientific">Allosphingosinicella humi</name>
    <dbReference type="NCBI Taxonomy" id="2068657"/>
    <lineage>
        <taxon>Bacteria</taxon>
        <taxon>Pseudomonadati</taxon>
        <taxon>Pseudomonadota</taxon>
        <taxon>Alphaproteobacteria</taxon>
        <taxon>Sphingomonadales</taxon>
        <taxon>Sphingomonadaceae</taxon>
        <taxon>Allosphingosinicella</taxon>
    </lineage>
</organism>
<dbReference type="PRINTS" id="PR00260">
    <property type="entry name" value="CHEMTRNSDUCR"/>
</dbReference>
<dbReference type="PANTHER" id="PTHR32089:SF112">
    <property type="entry name" value="LYSOZYME-LIKE PROTEIN-RELATED"/>
    <property type="match status" value="1"/>
</dbReference>
<keyword evidence="6" id="KW-1185">Reference proteome</keyword>
<feature type="domain" description="Methyl-accepting transducer" evidence="4">
    <location>
        <begin position="180"/>
        <end position="402"/>
    </location>
</feature>
<dbReference type="GO" id="GO:0016020">
    <property type="term" value="C:membrane"/>
    <property type="evidence" value="ECO:0007669"/>
    <property type="project" value="InterPro"/>
</dbReference>
<comment type="caution">
    <text evidence="5">The sequence shown here is derived from an EMBL/GenBank/DDBJ whole genome shotgun (WGS) entry which is preliminary data.</text>
</comment>
<dbReference type="GO" id="GO:0004888">
    <property type="term" value="F:transmembrane signaling receptor activity"/>
    <property type="evidence" value="ECO:0007669"/>
    <property type="project" value="InterPro"/>
</dbReference>
<dbReference type="InterPro" id="IPR004090">
    <property type="entry name" value="Chemotax_Me-accpt_rcpt"/>
</dbReference>
<reference evidence="5 6" key="1">
    <citation type="submission" date="2018-05" db="EMBL/GenBank/DDBJ databases">
        <title>Genome of Sphingosinicella humi QZX222.</title>
        <authorList>
            <person name="Qiao Z."/>
            <person name="Wang G."/>
        </authorList>
    </citation>
    <scope>NUCLEOTIDE SEQUENCE [LARGE SCALE GENOMIC DNA]</scope>
    <source>
        <strain evidence="5 6">QZX222</strain>
    </source>
</reference>
<evidence type="ECO:0000256" key="2">
    <source>
        <dbReference type="ARBA" id="ARBA00029447"/>
    </source>
</evidence>
<dbReference type="GO" id="GO:0007165">
    <property type="term" value="P:signal transduction"/>
    <property type="evidence" value="ECO:0007669"/>
    <property type="project" value="UniProtKB-KW"/>
</dbReference>
<dbReference type="PANTHER" id="PTHR32089">
    <property type="entry name" value="METHYL-ACCEPTING CHEMOTAXIS PROTEIN MCPB"/>
    <property type="match status" value="1"/>
</dbReference>
<comment type="similarity">
    <text evidence="2">Belongs to the methyl-accepting chemotaxis (MCP) protein family.</text>
</comment>
<evidence type="ECO:0000256" key="1">
    <source>
        <dbReference type="ARBA" id="ARBA00023224"/>
    </source>
</evidence>
<dbReference type="OrthoDB" id="266313at2"/>
<evidence type="ECO:0000313" key="6">
    <source>
        <dbReference type="Proteomes" id="UP000245916"/>
    </source>
</evidence>
<dbReference type="SMART" id="SM00283">
    <property type="entry name" value="MA"/>
    <property type="match status" value="1"/>
</dbReference>